<dbReference type="RefSeq" id="WP_226535831.1">
    <property type="nucleotide sequence ID" value="NZ_BNDX01000014.1"/>
</dbReference>
<comment type="caution">
    <text evidence="2">The sequence shown here is derived from an EMBL/GenBank/DDBJ whole genome shotgun (WGS) entry which is preliminary data.</text>
</comment>
<evidence type="ECO:0000256" key="1">
    <source>
        <dbReference type="SAM" id="MobiDB-lite"/>
    </source>
</evidence>
<protein>
    <submittedName>
        <fullName evidence="2">Uncharacterized protein</fullName>
    </submittedName>
</protein>
<evidence type="ECO:0000313" key="3">
    <source>
        <dbReference type="Proteomes" id="UP001052655"/>
    </source>
</evidence>
<keyword evidence="3" id="KW-1185">Reference proteome</keyword>
<organism evidence="2 3">
    <name type="scientific">Streptomyces daghestanicus</name>
    <dbReference type="NCBI Taxonomy" id="66885"/>
    <lineage>
        <taxon>Bacteria</taxon>
        <taxon>Bacillati</taxon>
        <taxon>Actinomycetota</taxon>
        <taxon>Actinomycetes</taxon>
        <taxon>Kitasatosporales</taxon>
        <taxon>Streptomycetaceae</taxon>
        <taxon>Streptomyces</taxon>
    </lineage>
</organism>
<evidence type="ECO:0000313" key="2">
    <source>
        <dbReference type="EMBL" id="GHI33563.1"/>
    </source>
</evidence>
<sequence>MTERGGGSVIDVTSGQGLSGTVCGREGHGRTGIGAVATGARESTRAIHHRFQGEDHLLPEAVHDGAGRSRTPSSRRWPSSPPAPASAPRHGPGTCAACRG</sequence>
<feature type="compositionally biased region" description="Basic and acidic residues" evidence="1">
    <location>
        <begin position="54"/>
        <end position="67"/>
    </location>
</feature>
<accession>A0ABQ3Q8G6</accession>
<name>A0ABQ3Q8G6_9ACTN</name>
<gene>
    <name evidence="2" type="ORF">Sdagh_52930</name>
</gene>
<feature type="compositionally biased region" description="Low complexity" evidence="1">
    <location>
        <begin position="68"/>
        <end position="78"/>
    </location>
</feature>
<feature type="region of interest" description="Disordered" evidence="1">
    <location>
        <begin position="54"/>
        <end position="100"/>
    </location>
</feature>
<dbReference type="Proteomes" id="UP001052655">
    <property type="component" value="Unassembled WGS sequence"/>
</dbReference>
<dbReference type="EMBL" id="BNDX01000014">
    <property type="protein sequence ID" value="GHI33563.1"/>
    <property type="molecule type" value="Genomic_DNA"/>
</dbReference>
<feature type="region of interest" description="Disordered" evidence="1">
    <location>
        <begin position="1"/>
        <end position="41"/>
    </location>
</feature>
<proteinExistence type="predicted"/>
<reference evidence="2" key="1">
    <citation type="submission" date="2024-05" db="EMBL/GenBank/DDBJ databases">
        <title>Whole genome shotgun sequence of Streptomyces daghestanicus NBRC 12762.</title>
        <authorList>
            <person name="Komaki H."/>
            <person name="Tamura T."/>
        </authorList>
    </citation>
    <scope>NUCLEOTIDE SEQUENCE</scope>
    <source>
        <strain evidence="2">NBRC 12762</strain>
    </source>
</reference>